<dbReference type="HOGENOM" id="CLU_055611_0_1_6"/>
<organism evidence="1 2">
    <name type="scientific">Frateuria aurantia (strain ATCC 33424 / DSM 6220 / KCTC 2777 / LMG 1558 / NBRC 3245 / NCIMB 13370)</name>
    <name type="common">Acetobacter aurantius</name>
    <dbReference type="NCBI Taxonomy" id="767434"/>
    <lineage>
        <taxon>Bacteria</taxon>
        <taxon>Pseudomonadati</taxon>
        <taxon>Pseudomonadota</taxon>
        <taxon>Gammaproteobacteria</taxon>
        <taxon>Lysobacterales</taxon>
        <taxon>Rhodanobacteraceae</taxon>
        <taxon>Frateuria</taxon>
    </lineage>
</organism>
<dbReference type="KEGG" id="fau:Fraau_1954"/>
<proteinExistence type="predicted"/>
<dbReference type="NCBIfam" id="TIGR03034">
    <property type="entry name" value="YPO3983 family protein"/>
    <property type="match status" value="1"/>
</dbReference>
<evidence type="ECO:0008006" key="3">
    <source>
        <dbReference type="Google" id="ProtNLM"/>
    </source>
</evidence>
<dbReference type="Proteomes" id="UP000005234">
    <property type="component" value="Chromosome"/>
</dbReference>
<dbReference type="RefSeq" id="WP_014403348.1">
    <property type="nucleotide sequence ID" value="NC_017033.1"/>
</dbReference>
<sequence>MTALQLPCTIFQTQHRMNDYGARDMRCGDLTAEQLKRQFHLEKISIQVDPYTLKKLRSSSPLQYALDDFYRNEETITAEQCARLLFDEFRRESHAFAFYGPYRHLIIGMINHMQYGNGAPFKRPLLDTATREQILHNTTSNSSLLNIQATLKNNIDWKQAIYHEEKKWMLTKAVKDSRLPKFTHLKHYINGLGISVHDTWSTCITLEDLAVHKNTYYATLHYRIQDHFGLDEADISGPILSRLAIFRIWFVLQHYQRFGFKPYITSMDAKLEISEASK</sequence>
<dbReference type="OrthoDB" id="612868at2"/>
<dbReference type="InterPro" id="IPR017483">
    <property type="entry name" value="CHP03034"/>
</dbReference>
<dbReference type="EMBL" id="CP003350">
    <property type="protein sequence ID" value="AFC86343.1"/>
    <property type="molecule type" value="Genomic_DNA"/>
</dbReference>
<evidence type="ECO:0000313" key="2">
    <source>
        <dbReference type="Proteomes" id="UP000005234"/>
    </source>
</evidence>
<protein>
    <recommendedName>
        <fullName evidence="3">DUF3289 family protein</fullName>
    </recommendedName>
</protein>
<keyword evidence="2" id="KW-1185">Reference proteome</keyword>
<dbReference type="Pfam" id="PF11692">
    <property type="entry name" value="DUF3289"/>
    <property type="match status" value="1"/>
</dbReference>
<reference evidence="1" key="1">
    <citation type="submission" date="2012-02" db="EMBL/GenBank/DDBJ databases">
        <title>The complete genome of Frateuria aurantia DSM 6220.</title>
        <authorList>
            <consortium name="US DOE Joint Genome Institute (JGI-PGF)"/>
            <person name="Lucas S."/>
            <person name="Copeland A."/>
            <person name="Lapidus A."/>
            <person name="Glavina del Rio T."/>
            <person name="Dalin E."/>
            <person name="Tice H."/>
            <person name="Bruce D."/>
            <person name="Goodwin L."/>
            <person name="Pitluck S."/>
            <person name="Peters L."/>
            <person name="Ovchinnikova G."/>
            <person name="Teshima H."/>
            <person name="Kyrpides N."/>
            <person name="Mavromatis K."/>
            <person name="Ivanova N."/>
            <person name="Brettin T."/>
            <person name="Detter J.C."/>
            <person name="Han C."/>
            <person name="Larimer F."/>
            <person name="Land M."/>
            <person name="Hauser L."/>
            <person name="Markowitz V."/>
            <person name="Cheng J.-F."/>
            <person name="Hugenholtz P."/>
            <person name="Woyke T."/>
            <person name="Wu D."/>
            <person name="Brambilla E."/>
            <person name="Klenk H.-P."/>
            <person name="Eisen J.A."/>
        </authorList>
    </citation>
    <scope>NUCLEOTIDE SEQUENCE</scope>
    <source>
        <strain evidence="1">DSM 6220</strain>
    </source>
</reference>
<dbReference type="AlphaFoldDB" id="H8L1T2"/>
<accession>H8L1T2</accession>
<gene>
    <name evidence="1" type="ordered locus">Fraau_1954</name>
</gene>
<evidence type="ECO:0000313" key="1">
    <source>
        <dbReference type="EMBL" id="AFC86343.1"/>
    </source>
</evidence>
<dbReference type="eggNOG" id="COG0739">
    <property type="taxonomic scope" value="Bacteria"/>
</dbReference>
<name>H8L1T2_FRAAD</name>